<dbReference type="Proteomes" id="UP000789759">
    <property type="component" value="Unassembled WGS sequence"/>
</dbReference>
<dbReference type="AlphaFoldDB" id="A0A9N9K7K2"/>
<feature type="non-terminal residue" evidence="2">
    <location>
        <position position="1"/>
    </location>
</feature>
<sequence>QSIDYNYNKNLDKFINIEETIYSNDDINVEETNKENYNNLNLLYNSDLNRIDNNNSSDIDSLYEDSENSEDNSIDY</sequence>
<feature type="compositionally biased region" description="Acidic residues" evidence="1">
    <location>
        <begin position="61"/>
        <end position="76"/>
    </location>
</feature>
<gene>
    <name evidence="2" type="ORF">CPELLU_LOCUS18979</name>
</gene>
<name>A0A9N9K7K2_9GLOM</name>
<organism evidence="2 3">
    <name type="scientific">Cetraspora pellucida</name>
    <dbReference type="NCBI Taxonomy" id="1433469"/>
    <lineage>
        <taxon>Eukaryota</taxon>
        <taxon>Fungi</taxon>
        <taxon>Fungi incertae sedis</taxon>
        <taxon>Mucoromycota</taxon>
        <taxon>Glomeromycotina</taxon>
        <taxon>Glomeromycetes</taxon>
        <taxon>Diversisporales</taxon>
        <taxon>Gigasporaceae</taxon>
        <taxon>Cetraspora</taxon>
    </lineage>
</organism>
<protein>
    <submittedName>
        <fullName evidence="2">7035_t:CDS:1</fullName>
    </submittedName>
</protein>
<feature type="region of interest" description="Disordered" evidence="1">
    <location>
        <begin position="55"/>
        <end position="76"/>
    </location>
</feature>
<accession>A0A9N9K7K2</accession>
<dbReference type="EMBL" id="CAJVQA010041493">
    <property type="protein sequence ID" value="CAG8813977.1"/>
    <property type="molecule type" value="Genomic_DNA"/>
</dbReference>
<evidence type="ECO:0000313" key="2">
    <source>
        <dbReference type="EMBL" id="CAG8813977.1"/>
    </source>
</evidence>
<reference evidence="2" key="1">
    <citation type="submission" date="2021-06" db="EMBL/GenBank/DDBJ databases">
        <authorList>
            <person name="Kallberg Y."/>
            <person name="Tangrot J."/>
            <person name="Rosling A."/>
        </authorList>
    </citation>
    <scope>NUCLEOTIDE SEQUENCE</scope>
    <source>
        <strain evidence="2">FL966</strain>
    </source>
</reference>
<keyword evidence="3" id="KW-1185">Reference proteome</keyword>
<proteinExistence type="predicted"/>
<evidence type="ECO:0000313" key="3">
    <source>
        <dbReference type="Proteomes" id="UP000789759"/>
    </source>
</evidence>
<comment type="caution">
    <text evidence="2">The sequence shown here is derived from an EMBL/GenBank/DDBJ whole genome shotgun (WGS) entry which is preliminary data.</text>
</comment>
<evidence type="ECO:0000256" key="1">
    <source>
        <dbReference type="SAM" id="MobiDB-lite"/>
    </source>
</evidence>